<reference evidence="1" key="1">
    <citation type="submission" date="2018-04" db="EMBL/GenBank/DDBJ databases">
        <title>Whole genome sequencing of Hypsizygus marmoreus.</title>
        <authorList>
            <person name="Choi I.-G."/>
            <person name="Min B."/>
            <person name="Kim J.-G."/>
            <person name="Kim S."/>
            <person name="Oh Y.-L."/>
            <person name="Kong W.-S."/>
            <person name="Park H."/>
            <person name="Jeong J."/>
            <person name="Song E.-S."/>
        </authorList>
    </citation>
    <scope>NUCLEOTIDE SEQUENCE [LARGE SCALE GENOMIC DNA]</scope>
    <source>
        <strain evidence="1">51987-8</strain>
    </source>
</reference>
<organism evidence="1 2">
    <name type="scientific">Hypsizygus marmoreus</name>
    <name type="common">White beech mushroom</name>
    <name type="synonym">Agaricus marmoreus</name>
    <dbReference type="NCBI Taxonomy" id="39966"/>
    <lineage>
        <taxon>Eukaryota</taxon>
        <taxon>Fungi</taxon>
        <taxon>Dikarya</taxon>
        <taxon>Basidiomycota</taxon>
        <taxon>Agaricomycotina</taxon>
        <taxon>Agaricomycetes</taxon>
        <taxon>Agaricomycetidae</taxon>
        <taxon>Agaricales</taxon>
        <taxon>Tricholomatineae</taxon>
        <taxon>Lyophyllaceae</taxon>
        <taxon>Hypsizygus</taxon>
    </lineage>
</organism>
<gene>
    <name evidence="1" type="ORF">Hypma_016255</name>
</gene>
<name>A0A369J0S6_HYPMA</name>
<proteinExistence type="predicted"/>
<dbReference type="EMBL" id="LUEZ02000096">
    <property type="protein sequence ID" value="RDB14730.1"/>
    <property type="molecule type" value="Genomic_DNA"/>
</dbReference>
<dbReference type="InParanoid" id="A0A369J0S6"/>
<dbReference type="Proteomes" id="UP000076154">
    <property type="component" value="Unassembled WGS sequence"/>
</dbReference>
<protein>
    <submittedName>
        <fullName evidence="1">Uncharacterized protein</fullName>
    </submittedName>
</protein>
<keyword evidence="2" id="KW-1185">Reference proteome</keyword>
<evidence type="ECO:0000313" key="1">
    <source>
        <dbReference type="EMBL" id="RDB14730.1"/>
    </source>
</evidence>
<sequence length="106" mass="11978">MFSVSCHFSPSQYKVSPLLVNDDLVELNIFLYQINLNINADAPSATICHTYPPWSLLLWLEPKDNTDAELHGRHLLLHTITGLFEQFLGPHYLPGLYSALCDSIHA</sequence>
<accession>A0A369J0S6</accession>
<evidence type="ECO:0000313" key="2">
    <source>
        <dbReference type="Proteomes" id="UP000076154"/>
    </source>
</evidence>
<dbReference type="AlphaFoldDB" id="A0A369J0S6"/>
<comment type="caution">
    <text evidence="1">The sequence shown here is derived from an EMBL/GenBank/DDBJ whole genome shotgun (WGS) entry which is preliminary data.</text>
</comment>